<evidence type="ECO:0000313" key="2">
    <source>
        <dbReference type="Proteomes" id="UP000306416"/>
    </source>
</evidence>
<dbReference type="InterPro" id="IPR010272">
    <property type="entry name" value="T6SS_TssF"/>
</dbReference>
<dbReference type="PANTHER" id="PTHR35370:SF1">
    <property type="entry name" value="TYPE VI SECRETION SYSTEM COMPONENT TSSF1"/>
    <property type="match status" value="1"/>
</dbReference>
<sequence>MPDDILDYFERELSFLRDMGSDFARKYPKIAGRLLLEPGKCEDPHTERLIEACAFLCARIQRRIEDGLPEITQSLLEVLYPQLTAPIPSLSVVRFAPLFRNVPEAGYHVARGTELFSRPVDGTSCRFRTAYPVTLWPIEVTDARLETPGKLVKGAQQMLRIRLSFHNGLDFSRFQGDTLRFYLNGQPQVVFPLYQLLMNHVCNVECTSADTLSAASLQLAPSCLRPVGFATDEGLFPYPERSFPGYRLLLEYFAFPQKFLFFEIAGLSVLRNGAFGRALDLICYLDTAVPEPLTVGPETFCLYATPVVNAFQRIAEPIRLDHRKSDYRVVPDLRREGAMEVLTVDEVTSTAASSPGEVKRYRPVYPDCNLEDGEVAGLWQLQRRPASRPHDGGTEVFLSFCDPAGDGTAPSDETVLVRATCSNRDLPAKLSIGAPACAFETESAAPLTAITCLIKPTMPLRPSLDGARQRHLISHLSLNYLSLVDGGAGALRELLLLYDFASSPATRQQISGIVTVSSRHVTRRVGGGFCRGTEVAVVLDQEKYVGSGVYLFSSILERFLGQYVSVNSFVQVVARDASNDTVIKVWPPRSGDRVLL</sequence>
<proteinExistence type="predicted"/>
<accession>A0A4S1CD86</accession>
<dbReference type="RefSeq" id="WP_135870916.1">
    <property type="nucleotide sequence ID" value="NZ_SRSC01000003.1"/>
</dbReference>
<dbReference type="PANTHER" id="PTHR35370">
    <property type="entry name" value="CYTOPLASMIC PROTEIN-RELATED-RELATED"/>
    <property type="match status" value="1"/>
</dbReference>
<reference evidence="1 2" key="1">
    <citation type="submission" date="2019-04" db="EMBL/GenBank/DDBJ databases">
        <title>Geobacter oryzae sp. nov., ferric-reducing bacteria isolated from paddy soil.</title>
        <authorList>
            <person name="Xu Z."/>
            <person name="Masuda Y."/>
            <person name="Itoh H."/>
            <person name="Senoo K."/>
        </authorList>
    </citation>
    <scope>NUCLEOTIDE SEQUENCE [LARGE SCALE GENOMIC DNA]</scope>
    <source>
        <strain evidence="1 2">Red111</strain>
    </source>
</reference>
<dbReference type="EMBL" id="SRSC01000003">
    <property type="protein sequence ID" value="TGU71377.1"/>
    <property type="molecule type" value="Genomic_DNA"/>
</dbReference>
<name>A0A4S1CD86_9BACT</name>
<dbReference type="Proteomes" id="UP000306416">
    <property type="component" value="Unassembled WGS sequence"/>
</dbReference>
<comment type="caution">
    <text evidence="1">The sequence shown here is derived from an EMBL/GenBank/DDBJ whole genome shotgun (WGS) entry which is preliminary data.</text>
</comment>
<dbReference type="PIRSF" id="PIRSF028304">
    <property type="entry name" value="UCP028304"/>
    <property type="match status" value="1"/>
</dbReference>
<protein>
    <submittedName>
        <fullName evidence="1">Type VI secretion system baseplate subunit TssF</fullName>
    </submittedName>
</protein>
<keyword evidence="2" id="KW-1185">Reference proteome</keyword>
<dbReference type="NCBIfam" id="TIGR03359">
    <property type="entry name" value="VI_chp_6"/>
    <property type="match status" value="1"/>
</dbReference>
<evidence type="ECO:0000313" key="1">
    <source>
        <dbReference type="EMBL" id="TGU71377.1"/>
    </source>
</evidence>
<dbReference type="AlphaFoldDB" id="A0A4S1CD86"/>
<dbReference type="Pfam" id="PF05947">
    <property type="entry name" value="T6SS_TssF"/>
    <property type="match status" value="1"/>
</dbReference>
<gene>
    <name evidence="1" type="primary">tssF</name>
    <name evidence="1" type="ORF">E4633_13665</name>
</gene>
<organism evidence="1 2">
    <name type="scientific">Geomonas terrae</name>
    <dbReference type="NCBI Taxonomy" id="2562681"/>
    <lineage>
        <taxon>Bacteria</taxon>
        <taxon>Pseudomonadati</taxon>
        <taxon>Thermodesulfobacteriota</taxon>
        <taxon>Desulfuromonadia</taxon>
        <taxon>Geobacterales</taxon>
        <taxon>Geobacteraceae</taxon>
        <taxon>Geomonas</taxon>
    </lineage>
</organism>